<dbReference type="InterPro" id="IPR056508">
    <property type="entry name" value="HPAT-like"/>
</dbReference>
<keyword evidence="3" id="KW-0328">Glycosyltransferase</keyword>
<keyword evidence="7" id="KW-0472">Membrane</keyword>
<dbReference type="EMBL" id="LHPG02000012">
    <property type="protein sequence ID" value="PRW45064.1"/>
    <property type="molecule type" value="Genomic_DNA"/>
</dbReference>
<evidence type="ECO:0000256" key="7">
    <source>
        <dbReference type="ARBA" id="ARBA00023136"/>
    </source>
</evidence>
<evidence type="ECO:0000256" key="6">
    <source>
        <dbReference type="ARBA" id="ARBA00022989"/>
    </source>
</evidence>
<evidence type="ECO:0000313" key="10">
    <source>
        <dbReference type="EMBL" id="PRW45064.1"/>
    </source>
</evidence>
<reference evidence="10 11" key="1">
    <citation type="journal article" date="2018" name="Plant J.">
        <title>Genome sequences of Chlorella sorokiniana UTEX 1602 and Micractinium conductrix SAG 241.80: implications to maltose excretion by a green alga.</title>
        <authorList>
            <person name="Arriola M.B."/>
            <person name="Velmurugan N."/>
            <person name="Zhang Y."/>
            <person name="Plunkett M.H."/>
            <person name="Hondzo H."/>
            <person name="Barney B.M."/>
        </authorList>
    </citation>
    <scope>NUCLEOTIDE SEQUENCE [LARGE SCALE GENOMIC DNA]</scope>
    <source>
        <strain evidence="11">UTEX 1602</strain>
    </source>
</reference>
<comment type="subcellular location">
    <subcellularLocation>
        <location evidence="2">Cytoplasm</location>
        <location evidence="2">Cytoskeleton</location>
        <location evidence="2">Cilium axoneme</location>
    </subcellularLocation>
    <subcellularLocation>
        <location evidence="1">Membrane</location>
        <topology evidence="1">Single-pass membrane protein</topology>
    </subcellularLocation>
</comment>
<accession>A0A2P6TLA7</accession>
<gene>
    <name evidence="10" type="ORF">C2E21_6425</name>
</gene>
<feature type="domain" description="Hydroxyproline O-arabinosyltransferase-like" evidence="9">
    <location>
        <begin position="314"/>
        <end position="590"/>
    </location>
</feature>
<dbReference type="AlphaFoldDB" id="A0A2P6TLA7"/>
<dbReference type="STRING" id="3076.A0A2P6TLA7"/>
<feature type="region of interest" description="Disordered" evidence="8">
    <location>
        <begin position="267"/>
        <end position="289"/>
    </location>
</feature>
<dbReference type="GO" id="GO:0016020">
    <property type="term" value="C:membrane"/>
    <property type="evidence" value="ECO:0007669"/>
    <property type="project" value="UniProtKB-SubCell"/>
</dbReference>
<keyword evidence="5" id="KW-0812">Transmembrane</keyword>
<dbReference type="InterPro" id="IPR044845">
    <property type="entry name" value="HPAT/SRGT1-like"/>
</dbReference>
<evidence type="ECO:0000256" key="5">
    <source>
        <dbReference type="ARBA" id="ARBA00022692"/>
    </source>
</evidence>
<evidence type="ECO:0000256" key="1">
    <source>
        <dbReference type="ARBA" id="ARBA00004167"/>
    </source>
</evidence>
<protein>
    <recommendedName>
        <fullName evidence="9">Hydroxyproline O-arabinosyltransferase-like domain-containing protein</fullName>
    </recommendedName>
</protein>
<comment type="caution">
    <text evidence="10">The sequence shown here is derived from an EMBL/GenBank/DDBJ whole genome shotgun (WGS) entry which is preliminary data.</text>
</comment>
<evidence type="ECO:0000256" key="4">
    <source>
        <dbReference type="ARBA" id="ARBA00022679"/>
    </source>
</evidence>
<sequence>MQQRLKGRTAVLRRVAPHLLSFRWEQSGLEGPAVEACLMHCLAALQPGRLACLDLSGYNLHIEAGGQMNRALRQLTGVTNLVLDGSNNPAAAAMLEPLGSQLRRLLIHYSASAALDPALISQLTRLTDLTLAAVAFESRLRSIPARLVGYRGLEHLDLSRQSLEDLPDGNYLRDLQSLVLCNSMFTRLPAALGTAMALTSLRLSNSPELCLLEADAEALLALPRLQQLYCNSISFADPALLRQLQQRRPSTTHAIIQSRGTAHYGQLDGAAQEQQGQQQQQQHAANAGGATAAAATATAAAAAGGSAPPKDSIHTLCTGNGSPYQNYQLRIAYATYKLIQKMPGGERHVAFTRILHRTKPDHPGIMAEIETFRADPLQPACDDWCEYPVSDRANAVRQFFEAAENDPSMIKGDWILMIESDYVFMKPLQMPDAEAQKQFRGFAYPFDYIKPANFPGPMAKLYDGPVADIPGTGPAPYLMRVEDWKRVTPDWEKLTAKVEADPDLVKTLGWVREMYAFSVALAMNKISTELKPTGQTHFIAQLPIDESLGNAQAFHYTQCTIWKTIEGDQDVWKYDKRFHTSLEDSLRVPPIETPPEYQPDKWKTIEGKPISASLHHAVEAMVAQMNRGIATLPALQNLR</sequence>
<feature type="compositionally biased region" description="Low complexity" evidence="8">
    <location>
        <begin position="269"/>
        <end position="289"/>
    </location>
</feature>
<dbReference type="Gene3D" id="3.80.10.10">
    <property type="entry name" value="Ribonuclease Inhibitor"/>
    <property type="match status" value="1"/>
</dbReference>
<organism evidence="10 11">
    <name type="scientific">Chlorella sorokiniana</name>
    <name type="common">Freshwater green alga</name>
    <dbReference type="NCBI Taxonomy" id="3076"/>
    <lineage>
        <taxon>Eukaryota</taxon>
        <taxon>Viridiplantae</taxon>
        <taxon>Chlorophyta</taxon>
        <taxon>core chlorophytes</taxon>
        <taxon>Trebouxiophyceae</taxon>
        <taxon>Chlorellales</taxon>
        <taxon>Chlorellaceae</taxon>
        <taxon>Chlorella clade</taxon>
        <taxon>Chlorella</taxon>
    </lineage>
</organism>
<keyword evidence="4" id="KW-0808">Transferase</keyword>
<dbReference type="PANTHER" id="PTHR31485:SF17">
    <property type="match status" value="1"/>
</dbReference>
<dbReference type="SUPFAM" id="SSF52058">
    <property type="entry name" value="L domain-like"/>
    <property type="match status" value="1"/>
</dbReference>
<keyword evidence="11" id="KW-1185">Reference proteome</keyword>
<evidence type="ECO:0000256" key="3">
    <source>
        <dbReference type="ARBA" id="ARBA00022676"/>
    </source>
</evidence>
<dbReference type="Proteomes" id="UP000239899">
    <property type="component" value="Unassembled WGS sequence"/>
</dbReference>
<dbReference type="GO" id="GO:0016757">
    <property type="term" value="F:glycosyltransferase activity"/>
    <property type="evidence" value="ECO:0007669"/>
    <property type="project" value="UniProtKB-KW"/>
</dbReference>
<dbReference type="Pfam" id="PF23452">
    <property type="entry name" value="HPAT"/>
    <property type="match status" value="1"/>
</dbReference>
<dbReference type="GO" id="GO:0005930">
    <property type="term" value="C:axoneme"/>
    <property type="evidence" value="ECO:0007669"/>
    <property type="project" value="UniProtKB-SubCell"/>
</dbReference>
<name>A0A2P6TLA7_CHLSO</name>
<proteinExistence type="predicted"/>
<evidence type="ECO:0000259" key="9">
    <source>
        <dbReference type="Pfam" id="PF23452"/>
    </source>
</evidence>
<dbReference type="OrthoDB" id="2016014at2759"/>
<evidence type="ECO:0000256" key="2">
    <source>
        <dbReference type="ARBA" id="ARBA00004430"/>
    </source>
</evidence>
<evidence type="ECO:0000313" key="11">
    <source>
        <dbReference type="Proteomes" id="UP000239899"/>
    </source>
</evidence>
<evidence type="ECO:0000256" key="8">
    <source>
        <dbReference type="SAM" id="MobiDB-lite"/>
    </source>
</evidence>
<keyword evidence="6" id="KW-1133">Transmembrane helix</keyword>
<dbReference type="InterPro" id="IPR032675">
    <property type="entry name" value="LRR_dom_sf"/>
</dbReference>
<dbReference type="PANTHER" id="PTHR31485">
    <property type="entry name" value="PEPTIDYL SERINE ALPHA-GALACTOSYLTRANSFERASE"/>
    <property type="match status" value="1"/>
</dbReference>